<keyword evidence="1" id="KW-0540">Nuclease</keyword>
<dbReference type="GO" id="GO:0000725">
    <property type="term" value="P:recombinational repair"/>
    <property type="evidence" value="ECO:0007669"/>
    <property type="project" value="TreeGrafter"/>
</dbReference>
<dbReference type="InterPro" id="IPR027417">
    <property type="entry name" value="P-loop_NTPase"/>
</dbReference>
<dbReference type="Proteomes" id="UP000199533">
    <property type="component" value="Unassembled WGS sequence"/>
</dbReference>
<dbReference type="PANTHER" id="PTHR11070:SF2">
    <property type="entry name" value="ATP-DEPENDENT DNA HELICASE SRS2"/>
    <property type="match status" value="1"/>
</dbReference>
<proteinExistence type="predicted"/>
<dbReference type="GO" id="GO:0004527">
    <property type="term" value="F:exonuclease activity"/>
    <property type="evidence" value="ECO:0007669"/>
    <property type="project" value="UniProtKB-KW"/>
</dbReference>
<feature type="coiled-coil region" evidence="16">
    <location>
        <begin position="863"/>
        <end position="890"/>
    </location>
</feature>
<keyword evidence="7 15" id="KW-0067">ATP-binding</keyword>
<keyword evidence="9" id="KW-0234">DNA repair</keyword>
<evidence type="ECO:0000256" key="3">
    <source>
        <dbReference type="ARBA" id="ARBA00022763"/>
    </source>
</evidence>
<evidence type="ECO:0000313" key="20">
    <source>
        <dbReference type="Proteomes" id="UP000199533"/>
    </source>
</evidence>
<gene>
    <name evidence="19" type="ORF">SAMN05216302_102351</name>
</gene>
<feature type="domain" description="UvrD-like helicase C-terminal" evidence="18">
    <location>
        <begin position="503"/>
        <end position="802"/>
    </location>
</feature>
<dbReference type="SUPFAM" id="SSF52540">
    <property type="entry name" value="P-loop containing nucleoside triphosphate hydrolases"/>
    <property type="match status" value="1"/>
</dbReference>
<dbReference type="InterPro" id="IPR014017">
    <property type="entry name" value="DNA_helicase_UvrD-like_C"/>
</dbReference>
<dbReference type="Gene3D" id="3.40.50.300">
    <property type="entry name" value="P-loop containing nucleotide triphosphate hydrolases"/>
    <property type="match status" value="4"/>
</dbReference>
<keyword evidence="3" id="KW-0227">DNA damage</keyword>
<dbReference type="GO" id="GO:0005829">
    <property type="term" value="C:cytosol"/>
    <property type="evidence" value="ECO:0007669"/>
    <property type="project" value="TreeGrafter"/>
</dbReference>
<dbReference type="EC" id="5.6.2.4" evidence="12"/>
<dbReference type="PROSITE" id="PS51198">
    <property type="entry name" value="UVRD_HELICASE_ATP_BIND"/>
    <property type="match status" value="1"/>
</dbReference>
<evidence type="ECO:0000256" key="4">
    <source>
        <dbReference type="ARBA" id="ARBA00022801"/>
    </source>
</evidence>
<dbReference type="GO" id="GO:0003677">
    <property type="term" value="F:DNA binding"/>
    <property type="evidence" value="ECO:0007669"/>
    <property type="project" value="UniProtKB-KW"/>
</dbReference>
<reference evidence="20" key="1">
    <citation type="submission" date="2016-10" db="EMBL/GenBank/DDBJ databases">
        <authorList>
            <person name="Varghese N."/>
            <person name="Submissions S."/>
        </authorList>
    </citation>
    <scope>NUCLEOTIDE SEQUENCE [LARGE SCALE GENOMIC DNA]</scope>
    <source>
        <strain evidence="20">Nm69</strain>
    </source>
</reference>
<dbReference type="PANTHER" id="PTHR11070">
    <property type="entry name" value="UVRD / RECB / PCRA DNA HELICASE FAMILY MEMBER"/>
    <property type="match status" value="1"/>
</dbReference>
<keyword evidence="5 15" id="KW-0347">Helicase</keyword>
<comment type="catalytic activity">
    <reaction evidence="14">
        <text>ATP + H2O = ADP + phosphate + H(+)</text>
        <dbReference type="Rhea" id="RHEA:13065"/>
        <dbReference type="ChEBI" id="CHEBI:15377"/>
        <dbReference type="ChEBI" id="CHEBI:15378"/>
        <dbReference type="ChEBI" id="CHEBI:30616"/>
        <dbReference type="ChEBI" id="CHEBI:43474"/>
        <dbReference type="ChEBI" id="CHEBI:456216"/>
        <dbReference type="EC" id="5.6.2.4"/>
    </reaction>
</comment>
<evidence type="ECO:0000256" key="5">
    <source>
        <dbReference type="ARBA" id="ARBA00022806"/>
    </source>
</evidence>
<evidence type="ECO:0000259" key="17">
    <source>
        <dbReference type="PROSITE" id="PS51198"/>
    </source>
</evidence>
<dbReference type="GO" id="GO:0005524">
    <property type="term" value="F:ATP binding"/>
    <property type="evidence" value="ECO:0007669"/>
    <property type="project" value="UniProtKB-UniRule"/>
</dbReference>
<evidence type="ECO:0000256" key="2">
    <source>
        <dbReference type="ARBA" id="ARBA00022741"/>
    </source>
</evidence>
<name>A0A1I4DXD3_9PROT</name>
<evidence type="ECO:0000256" key="13">
    <source>
        <dbReference type="ARBA" id="ARBA00034923"/>
    </source>
</evidence>
<dbReference type="RefSeq" id="WP_090701157.1">
    <property type="nucleotide sequence ID" value="NZ_FOSP01000023.1"/>
</dbReference>
<evidence type="ECO:0000259" key="18">
    <source>
        <dbReference type="PROSITE" id="PS51217"/>
    </source>
</evidence>
<dbReference type="GO" id="GO:0033202">
    <property type="term" value="C:DNA helicase complex"/>
    <property type="evidence" value="ECO:0007669"/>
    <property type="project" value="TreeGrafter"/>
</dbReference>
<evidence type="ECO:0000256" key="12">
    <source>
        <dbReference type="ARBA" id="ARBA00034808"/>
    </source>
</evidence>
<protein>
    <recommendedName>
        <fullName evidence="12">DNA 3'-5' helicase</fullName>
        <ecNumber evidence="12">5.6.2.4</ecNumber>
    </recommendedName>
    <alternativeName>
        <fullName evidence="13">DNA 3'-5' helicase II</fullName>
    </alternativeName>
</protein>
<evidence type="ECO:0000256" key="9">
    <source>
        <dbReference type="ARBA" id="ARBA00023204"/>
    </source>
</evidence>
<dbReference type="Pfam" id="PF00580">
    <property type="entry name" value="UvrD-helicase"/>
    <property type="match status" value="1"/>
</dbReference>
<evidence type="ECO:0000256" key="8">
    <source>
        <dbReference type="ARBA" id="ARBA00023125"/>
    </source>
</evidence>
<dbReference type="Gene3D" id="3.90.320.10">
    <property type="match status" value="1"/>
</dbReference>
<sequence length="1178" mass="133864">MTEFQSAPDAADRLRALDPTGSFIVQAPAGSGKTGLLIQRYLRLLTCVDNPEEIVAITFTRKAAAEMRERILSALKKANNTLARPENAFDRLTCELAIAAIQRDRKAGWHIVENPARLRIQTIDSLCASLTQQMPVLSKFGSQPETTENPEEYYLEAVRATVALLNQDHDIADDIEMLLTHLDNDMARIENLLVGMLARRDHWLRHIHRKTRDELEASLKNFRQNVVDHLCGLIPGEIQDELLALVRYAAANLSTLQQSSVMIAARDLIALPENVEQWCVIADLLLQANGEWRKKLDTRQGFPAGKTKMEKENAQAWKIRIINVINALKTNNVLQQALQDIRQLPLPVYSDNQWEILGAITRLLPYAVAQLKIIFQLTGQVDFIEVSQSALAALGDSEMPTDLALALDYRIKHLLIDEFQDTSISQYQLIEKLVVAWEFGDSRSLFAVGDPMQSIYRFREAEVGLFLQSRQTGIGGVKLHPITLRSNFRSQQGIVHWINNAFKQIMPAHEDIAVGAVPYTPSIAVHAEQSGQAVTVHPAFEKESFAEAAKVLTVILQSRQSNPTDSIAVLVRNRSHLSEIVTTLKLSGLRFHAVEIDALYHKPIVQDLLMLTRALSNPADRLAWLAVLRAPWCGLQLDDLQSLISVQTIVQDGQSTWKTETIWELISDENCWHSLSHDGIERLRRVSKVFVQCMQNRYRQLLRTTVEFAWKALGGPGCIDKSSISHLRGANATADALIVQDKSIRDSLNDAMIFFEYLEKHEKAGNILDFVKFEEKLAKLFASADFNADVQLQIMTIHKSKGLEFDTVLVPGLGYTSKTRGKQLLNWMEQPRRENTDNNELNSHDVSETDLFLAPIQKVGKENDSINIWMESLERKKENYEAERLLYVAATRAKKYLHLFGHTQINAKDGEPVLQQPRSGSLLKRLWPAVEHIYINAARMQPQELQHCQSEKAGDGYKKQYVDQSILRLTTAWQLPVAPKAVSWKRSHIITNLNHEIEFSWASEVAKHVGSIVHRWLQQIAEDKLKGWDAERVQSMRKKFAYGLLKNGLSADDKTLEQAVERIVIALTNSISDRRGRWILGEQYEAQNELRLTGVIDGNVVDYVIDRTFCDATNIRWIIDYKTSSHEGSGVESFLDREQERYRHQLNNYANFFRKIDTRAIRLGLFFPMLKGWRTWSD</sequence>
<comment type="catalytic activity">
    <reaction evidence="11">
        <text>Couples ATP hydrolysis with the unwinding of duplex DNA by translocating in the 3'-5' direction.</text>
        <dbReference type="EC" id="5.6.2.4"/>
    </reaction>
</comment>
<keyword evidence="2 15" id="KW-0547">Nucleotide-binding</keyword>
<dbReference type="InterPro" id="IPR000212">
    <property type="entry name" value="DNA_helicase_UvrD/REP"/>
</dbReference>
<organism evidence="19 20">
    <name type="scientific">Nitrosomonas aestuarii</name>
    <dbReference type="NCBI Taxonomy" id="52441"/>
    <lineage>
        <taxon>Bacteria</taxon>
        <taxon>Pseudomonadati</taxon>
        <taxon>Pseudomonadota</taxon>
        <taxon>Betaproteobacteria</taxon>
        <taxon>Nitrosomonadales</taxon>
        <taxon>Nitrosomonadaceae</taxon>
        <taxon>Nitrosomonas</taxon>
    </lineage>
</organism>
<keyword evidence="20" id="KW-1185">Reference proteome</keyword>
<feature type="binding site" evidence="15">
    <location>
        <begin position="27"/>
        <end position="34"/>
    </location>
    <ligand>
        <name>ATP</name>
        <dbReference type="ChEBI" id="CHEBI:30616"/>
    </ligand>
</feature>
<dbReference type="GO" id="GO:0043138">
    <property type="term" value="F:3'-5' DNA helicase activity"/>
    <property type="evidence" value="ECO:0007669"/>
    <property type="project" value="UniProtKB-EC"/>
</dbReference>
<dbReference type="AlphaFoldDB" id="A0A1I4DXD3"/>
<keyword evidence="6 19" id="KW-0269">Exonuclease</keyword>
<dbReference type="InterPro" id="IPR011604">
    <property type="entry name" value="PDDEXK-like_dom_sf"/>
</dbReference>
<dbReference type="Gene3D" id="1.10.486.10">
    <property type="entry name" value="PCRA, domain 4"/>
    <property type="match status" value="1"/>
</dbReference>
<keyword evidence="8" id="KW-0238">DNA-binding</keyword>
<dbReference type="Pfam" id="PF13361">
    <property type="entry name" value="UvrD_C"/>
    <property type="match status" value="1"/>
</dbReference>
<keyword evidence="4 15" id="KW-0378">Hydrolase</keyword>
<dbReference type="InterPro" id="IPR014016">
    <property type="entry name" value="UvrD-like_ATP-bd"/>
</dbReference>
<evidence type="ECO:0000256" key="15">
    <source>
        <dbReference type="PROSITE-ProRule" id="PRU00560"/>
    </source>
</evidence>
<accession>A0A1I4DXD3</accession>
<evidence type="ECO:0000256" key="11">
    <source>
        <dbReference type="ARBA" id="ARBA00034617"/>
    </source>
</evidence>
<feature type="domain" description="UvrD-like helicase ATP-binding" evidence="17">
    <location>
        <begin position="6"/>
        <end position="491"/>
    </location>
</feature>
<keyword evidence="10" id="KW-0413">Isomerase</keyword>
<evidence type="ECO:0000256" key="7">
    <source>
        <dbReference type="ARBA" id="ARBA00022840"/>
    </source>
</evidence>
<dbReference type="EMBL" id="FOSP01000023">
    <property type="protein sequence ID" value="SFK97350.1"/>
    <property type="molecule type" value="Genomic_DNA"/>
</dbReference>
<evidence type="ECO:0000313" key="19">
    <source>
        <dbReference type="EMBL" id="SFK97350.1"/>
    </source>
</evidence>
<keyword evidence="16" id="KW-0175">Coiled coil</keyword>
<dbReference type="OrthoDB" id="5905204at2"/>
<dbReference type="Pfam" id="PF12705">
    <property type="entry name" value="PDDEXK_1"/>
    <property type="match status" value="1"/>
</dbReference>
<dbReference type="STRING" id="52441.SAMN05216302_102351"/>
<dbReference type="PROSITE" id="PS51217">
    <property type="entry name" value="UVRD_HELICASE_CTER"/>
    <property type="match status" value="1"/>
</dbReference>
<evidence type="ECO:0000256" key="16">
    <source>
        <dbReference type="SAM" id="Coils"/>
    </source>
</evidence>
<evidence type="ECO:0000256" key="14">
    <source>
        <dbReference type="ARBA" id="ARBA00048988"/>
    </source>
</evidence>
<evidence type="ECO:0000256" key="1">
    <source>
        <dbReference type="ARBA" id="ARBA00022722"/>
    </source>
</evidence>
<evidence type="ECO:0000256" key="10">
    <source>
        <dbReference type="ARBA" id="ARBA00023235"/>
    </source>
</evidence>
<evidence type="ECO:0000256" key="6">
    <source>
        <dbReference type="ARBA" id="ARBA00022839"/>
    </source>
</evidence>
<dbReference type="InterPro" id="IPR038726">
    <property type="entry name" value="PDDEXK_AddAB-type"/>
</dbReference>